<dbReference type="Gene3D" id="3.90.76.10">
    <property type="entry name" value="Dipeptide-binding Protein, Domain 1"/>
    <property type="match status" value="1"/>
</dbReference>
<keyword evidence="8" id="KW-1185">Reference proteome</keyword>
<evidence type="ECO:0000313" key="7">
    <source>
        <dbReference type="EMBL" id="MEV5507259.1"/>
    </source>
</evidence>
<comment type="similarity">
    <text evidence="2">Belongs to the bacterial solute-binding protein 5 family.</text>
</comment>
<reference evidence="7 8" key="1">
    <citation type="submission" date="2024-06" db="EMBL/GenBank/DDBJ databases">
        <title>The Natural Products Discovery Center: Release of the First 8490 Sequenced Strains for Exploring Actinobacteria Biosynthetic Diversity.</title>
        <authorList>
            <person name="Kalkreuter E."/>
            <person name="Kautsar S.A."/>
            <person name="Yang D."/>
            <person name="Bader C.D."/>
            <person name="Teijaro C.N."/>
            <person name="Fluegel L."/>
            <person name="Davis C.M."/>
            <person name="Simpson J.R."/>
            <person name="Lauterbach L."/>
            <person name="Steele A.D."/>
            <person name="Gui C."/>
            <person name="Meng S."/>
            <person name="Li G."/>
            <person name="Viehrig K."/>
            <person name="Ye F."/>
            <person name="Su P."/>
            <person name="Kiefer A.F."/>
            <person name="Nichols A."/>
            <person name="Cepeda A.J."/>
            <person name="Yan W."/>
            <person name="Fan B."/>
            <person name="Jiang Y."/>
            <person name="Adhikari A."/>
            <person name="Zheng C.-J."/>
            <person name="Schuster L."/>
            <person name="Cowan T.M."/>
            <person name="Smanski M.J."/>
            <person name="Chevrette M.G."/>
            <person name="De Carvalho L.P.S."/>
            <person name="Shen B."/>
        </authorList>
    </citation>
    <scope>NUCLEOTIDE SEQUENCE [LARGE SCALE GENOMIC DNA]</scope>
    <source>
        <strain evidence="7 8">NPDC052347</strain>
    </source>
</reference>
<dbReference type="InterPro" id="IPR039424">
    <property type="entry name" value="SBP_5"/>
</dbReference>
<evidence type="ECO:0000256" key="2">
    <source>
        <dbReference type="ARBA" id="ARBA00005695"/>
    </source>
</evidence>
<feature type="domain" description="Solute-binding protein family 5" evidence="6">
    <location>
        <begin position="83"/>
        <end position="448"/>
    </location>
</feature>
<dbReference type="EMBL" id="JBFAUK010000007">
    <property type="protein sequence ID" value="MEV5507259.1"/>
    <property type="molecule type" value="Genomic_DNA"/>
</dbReference>
<dbReference type="SUPFAM" id="SSF53850">
    <property type="entry name" value="Periplasmic binding protein-like II"/>
    <property type="match status" value="1"/>
</dbReference>
<evidence type="ECO:0000313" key="8">
    <source>
        <dbReference type="Proteomes" id="UP001552594"/>
    </source>
</evidence>
<dbReference type="Pfam" id="PF00496">
    <property type="entry name" value="SBP_bac_5"/>
    <property type="match status" value="1"/>
</dbReference>
<sequence>MNRKTLVLPAVAGLLAPVLVACGGSGGSGKHDAIVIGTTDRFEETEDAPAPFDPAAAYDIAAWNVIHSTFQTLLRLPRSGTDPVPDAATKCGFVDRNSEQFRCTLRSGMKFSSGRPVTVKDVKFSIERVLAINFDNGPASLLENIDRVETPNDHEVVFQLKTPDATFPQKLATPAAAIVDSGAYDKNKLNKGFEAVGSGPYKLKTEEQDGRVVKAVLSKNSDYKGAVKPQSDIEMRFYDDSQAMEKALKDGDIDVMNRTLEPEQIGRLGNASGKGVKLTESTGQEIGYLAFNTDDPAVKPKAVRQAIAQLVDRQALTRDGYDRTADPLYSMVPSGIAGHQNSFSNQYQDPSADKARALLRSAGVSTPVKFTIAYSASHYGQAQAKAYKALQKQLNSTGLFNVQLQDVKWSQYRAQTAKGMFPAYGMGWFPDFPDPDNFIAPFFGKDNFQHSPYRNAKLEALIPQSRQLAQRDAAAKIFQQAQDIVADEVPVLPLWQGKQYIATRDNITGAEWALNGGSELQPWELGRGA</sequence>
<evidence type="ECO:0000256" key="1">
    <source>
        <dbReference type="ARBA" id="ARBA00004196"/>
    </source>
</evidence>
<feature type="chain" id="PRO_5045414885" evidence="5">
    <location>
        <begin position="22"/>
        <end position="529"/>
    </location>
</feature>
<gene>
    <name evidence="7" type="ORF">AB0L16_12380</name>
</gene>
<evidence type="ECO:0000256" key="5">
    <source>
        <dbReference type="SAM" id="SignalP"/>
    </source>
</evidence>
<dbReference type="InterPro" id="IPR030678">
    <property type="entry name" value="Peptide/Ni-bd"/>
</dbReference>
<dbReference type="PIRSF" id="PIRSF002741">
    <property type="entry name" value="MppA"/>
    <property type="match status" value="1"/>
</dbReference>
<dbReference type="RefSeq" id="WP_109278973.1">
    <property type="nucleotide sequence ID" value="NZ_JBFAUK010000007.1"/>
</dbReference>
<comment type="caution">
    <text evidence="7">The sequence shown here is derived from an EMBL/GenBank/DDBJ whole genome shotgun (WGS) entry which is preliminary data.</text>
</comment>
<keyword evidence="4 5" id="KW-0732">Signal</keyword>
<evidence type="ECO:0000256" key="3">
    <source>
        <dbReference type="ARBA" id="ARBA00022448"/>
    </source>
</evidence>
<dbReference type="InterPro" id="IPR000914">
    <property type="entry name" value="SBP_5_dom"/>
</dbReference>
<name>A0ABV3JWN5_STRON</name>
<comment type="subcellular location">
    <subcellularLocation>
        <location evidence="1">Cell envelope</location>
    </subcellularLocation>
</comment>
<dbReference type="Gene3D" id="3.10.105.10">
    <property type="entry name" value="Dipeptide-binding Protein, Domain 3"/>
    <property type="match status" value="1"/>
</dbReference>
<evidence type="ECO:0000256" key="4">
    <source>
        <dbReference type="ARBA" id="ARBA00022729"/>
    </source>
</evidence>
<feature type="signal peptide" evidence="5">
    <location>
        <begin position="1"/>
        <end position="21"/>
    </location>
</feature>
<dbReference type="PANTHER" id="PTHR30290">
    <property type="entry name" value="PERIPLASMIC BINDING COMPONENT OF ABC TRANSPORTER"/>
    <property type="match status" value="1"/>
</dbReference>
<dbReference type="Proteomes" id="UP001552594">
    <property type="component" value="Unassembled WGS sequence"/>
</dbReference>
<keyword evidence="3" id="KW-0813">Transport</keyword>
<dbReference type="PANTHER" id="PTHR30290:SF10">
    <property type="entry name" value="PERIPLASMIC OLIGOPEPTIDE-BINDING PROTEIN-RELATED"/>
    <property type="match status" value="1"/>
</dbReference>
<proteinExistence type="inferred from homology"/>
<evidence type="ECO:0000259" key="6">
    <source>
        <dbReference type="Pfam" id="PF00496"/>
    </source>
</evidence>
<accession>A0ABV3JWN5</accession>
<dbReference type="PROSITE" id="PS51257">
    <property type="entry name" value="PROKAR_LIPOPROTEIN"/>
    <property type="match status" value="1"/>
</dbReference>
<organism evidence="7 8">
    <name type="scientific">Streptomyces orinoci</name>
    <name type="common">Streptoverticillium orinoci</name>
    <dbReference type="NCBI Taxonomy" id="67339"/>
    <lineage>
        <taxon>Bacteria</taxon>
        <taxon>Bacillati</taxon>
        <taxon>Actinomycetota</taxon>
        <taxon>Actinomycetes</taxon>
        <taxon>Kitasatosporales</taxon>
        <taxon>Streptomycetaceae</taxon>
        <taxon>Streptomyces</taxon>
    </lineage>
</organism>
<dbReference type="Gene3D" id="3.40.190.10">
    <property type="entry name" value="Periplasmic binding protein-like II"/>
    <property type="match status" value="1"/>
</dbReference>
<protein>
    <submittedName>
        <fullName evidence="7">ABC transporter substrate-binding protein</fullName>
    </submittedName>
</protein>